<dbReference type="STRING" id="1678841.TBC1_11606"/>
<dbReference type="AlphaFoldDB" id="A0A0S7BQ07"/>
<dbReference type="EMBL" id="DF968182">
    <property type="protein sequence ID" value="GAP42476.1"/>
    <property type="molecule type" value="Genomic_DNA"/>
</dbReference>
<dbReference type="Pfam" id="PF00572">
    <property type="entry name" value="Ribosomal_L13"/>
    <property type="match status" value="1"/>
</dbReference>
<name>A0A0S7BQ07_9BACT</name>
<dbReference type="OrthoDB" id="9801330at2"/>
<dbReference type="HAMAP" id="MF_01366">
    <property type="entry name" value="Ribosomal_uL13"/>
    <property type="match status" value="1"/>
</dbReference>
<dbReference type="PANTHER" id="PTHR11545:SF2">
    <property type="entry name" value="LARGE RIBOSOMAL SUBUNIT PROTEIN UL13M"/>
    <property type="match status" value="1"/>
</dbReference>
<dbReference type="NCBIfam" id="TIGR01066">
    <property type="entry name" value="rplM_bact"/>
    <property type="match status" value="1"/>
</dbReference>
<dbReference type="GO" id="GO:0003729">
    <property type="term" value="F:mRNA binding"/>
    <property type="evidence" value="ECO:0007669"/>
    <property type="project" value="TreeGrafter"/>
</dbReference>
<dbReference type="Proteomes" id="UP000053091">
    <property type="component" value="Unassembled WGS sequence"/>
</dbReference>
<keyword evidence="4 6" id="KW-0687">Ribonucleoprotein</keyword>
<dbReference type="GO" id="GO:0006412">
    <property type="term" value="P:translation"/>
    <property type="evidence" value="ECO:0007669"/>
    <property type="project" value="UniProtKB-UniRule"/>
</dbReference>
<dbReference type="InterPro" id="IPR005823">
    <property type="entry name" value="Ribosomal_uL13_bac-type"/>
</dbReference>
<dbReference type="Gene3D" id="3.90.1180.10">
    <property type="entry name" value="Ribosomal protein L13"/>
    <property type="match status" value="1"/>
</dbReference>
<keyword evidence="3 6" id="KW-0689">Ribosomal protein</keyword>
<comment type="function">
    <text evidence="6">This protein is one of the early assembly proteins of the 50S ribosomal subunit, although it is not seen to bind rRNA by itself. It is important during the early stages of 50S assembly.</text>
</comment>
<evidence type="ECO:0000256" key="3">
    <source>
        <dbReference type="ARBA" id="ARBA00022980"/>
    </source>
</evidence>
<keyword evidence="8" id="KW-1185">Reference proteome</keyword>
<dbReference type="GO" id="GO:0017148">
    <property type="term" value="P:negative regulation of translation"/>
    <property type="evidence" value="ECO:0007669"/>
    <property type="project" value="TreeGrafter"/>
</dbReference>
<dbReference type="GO" id="GO:0022625">
    <property type="term" value="C:cytosolic large ribosomal subunit"/>
    <property type="evidence" value="ECO:0007669"/>
    <property type="project" value="TreeGrafter"/>
</dbReference>
<evidence type="ECO:0000256" key="6">
    <source>
        <dbReference type="HAMAP-Rule" id="MF_01366"/>
    </source>
</evidence>
<dbReference type="PATRIC" id="fig|1678841.3.peg.690"/>
<evidence type="ECO:0000256" key="1">
    <source>
        <dbReference type="ARBA" id="ARBA00006227"/>
    </source>
</evidence>
<protein>
    <recommendedName>
        <fullName evidence="5 6">Large ribosomal subunit protein uL13</fullName>
    </recommendedName>
</protein>
<accession>A0A0S7BQ07</accession>
<dbReference type="GO" id="GO:0003735">
    <property type="term" value="F:structural constituent of ribosome"/>
    <property type="evidence" value="ECO:0007669"/>
    <property type="project" value="InterPro"/>
</dbReference>
<dbReference type="PIRSF" id="PIRSF002181">
    <property type="entry name" value="Ribosomal_L13"/>
    <property type="match status" value="1"/>
</dbReference>
<dbReference type="RefSeq" id="WP_062038319.1">
    <property type="nucleotide sequence ID" value="NZ_DF968182.1"/>
</dbReference>
<gene>
    <name evidence="6" type="primary">rplM</name>
    <name evidence="7" type="ORF">TBC1_11606</name>
</gene>
<proteinExistence type="inferred from homology"/>
<dbReference type="SUPFAM" id="SSF52161">
    <property type="entry name" value="Ribosomal protein L13"/>
    <property type="match status" value="1"/>
</dbReference>
<dbReference type="CDD" id="cd00392">
    <property type="entry name" value="Ribosomal_L13"/>
    <property type="match status" value="1"/>
</dbReference>
<dbReference type="PANTHER" id="PTHR11545">
    <property type="entry name" value="RIBOSOMAL PROTEIN L13"/>
    <property type="match status" value="1"/>
</dbReference>
<comment type="subunit">
    <text evidence="2 6">Part of the 50S ribosomal subunit.</text>
</comment>
<dbReference type="InterPro" id="IPR036899">
    <property type="entry name" value="Ribosomal_uL13_sf"/>
</dbReference>
<comment type="similarity">
    <text evidence="1 6">Belongs to the universal ribosomal protein uL13 family.</text>
</comment>
<dbReference type="FunFam" id="3.90.1180.10:FF:000001">
    <property type="entry name" value="50S ribosomal protein L13"/>
    <property type="match status" value="1"/>
</dbReference>
<dbReference type="InterPro" id="IPR005822">
    <property type="entry name" value="Ribosomal_uL13"/>
</dbReference>
<reference evidence="7" key="1">
    <citation type="journal article" date="2015" name="Genome Announc.">
        <title>Draft Genome Sequence of Bacteroidales Strain TBC1, a Novel Isolate from a Methanogenic Wastewater Treatment System.</title>
        <authorList>
            <person name="Tourlousse D.M."/>
            <person name="Matsuura N."/>
            <person name="Sun L."/>
            <person name="Toyonaga M."/>
            <person name="Kuroda K."/>
            <person name="Ohashi A."/>
            <person name="Cruz R."/>
            <person name="Yamaguchi T."/>
            <person name="Sekiguchi Y."/>
        </authorList>
    </citation>
    <scope>NUCLEOTIDE SEQUENCE [LARGE SCALE GENOMIC DNA]</scope>
    <source>
        <strain evidence="7">TBC1</strain>
    </source>
</reference>
<evidence type="ECO:0000256" key="4">
    <source>
        <dbReference type="ARBA" id="ARBA00023274"/>
    </source>
</evidence>
<evidence type="ECO:0000256" key="5">
    <source>
        <dbReference type="ARBA" id="ARBA00035201"/>
    </source>
</evidence>
<sequence length="151" mass="17005">MDTLSYKTLSATPDNIQKNWVLVDAEGETLGRLASKVANLIRGKYKTNFTPNLDCGDYVIVINAEKIKLTGKKLTDKVYVRHTGYPGGQRFATPQELMQKFPERIIEHAVRGMLPSNKLGDALYRNLKVYVGPEHPHQAQQPQLINLNSIK</sequence>
<evidence type="ECO:0000313" key="8">
    <source>
        <dbReference type="Proteomes" id="UP000053091"/>
    </source>
</evidence>
<evidence type="ECO:0000256" key="2">
    <source>
        <dbReference type="ARBA" id="ARBA00011838"/>
    </source>
</evidence>
<organism evidence="7">
    <name type="scientific">Lentimicrobium saccharophilum</name>
    <dbReference type="NCBI Taxonomy" id="1678841"/>
    <lineage>
        <taxon>Bacteria</taxon>
        <taxon>Pseudomonadati</taxon>
        <taxon>Bacteroidota</taxon>
        <taxon>Bacteroidia</taxon>
        <taxon>Bacteroidales</taxon>
        <taxon>Lentimicrobiaceae</taxon>
        <taxon>Lentimicrobium</taxon>
    </lineage>
</organism>
<evidence type="ECO:0000313" key="7">
    <source>
        <dbReference type="EMBL" id="GAP42476.1"/>
    </source>
</evidence>